<evidence type="ECO:0000313" key="2">
    <source>
        <dbReference type="Proteomes" id="UP000578688"/>
    </source>
</evidence>
<organism evidence="1 2">
    <name type="scientific">Phytopseudomonas flavescens</name>
    <dbReference type="NCBI Taxonomy" id="29435"/>
    <lineage>
        <taxon>Bacteria</taxon>
        <taxon>Pseudomonadati</taxon>
        <taxon>Pseudomonadota</taxon>
        <taxon>Gammaproteobacteria</taxon>
        <taxon>Pseudomonadales</taxon>
        <taxon>Pseudomonadaceae</taxon>
        <taxon>Phytopseudomonas</taxon>
    </lineage>
</organism>
<evidence type="ECO:0000313" key="1">
    <source>
        <dbReference type="EMBL" id="NYH73004.1"/>
    </source>
</evidence>
<sequence length="283" mass="30843">MSGLLGVKMNISIKSSQSEVVTKSPVPTKATSEVQAGSITETGGAVNSQRENVSISGAAQALYAQSSAAERQSSMSKSQLKSLHANTWDNLYSFSQSIANKSYSKEAMLPNTDDPARLEMAQKSLDYAVSLHQSPPGRASNPFAGMERNDLSAVVYDDSGTFTMAERYAASAELRMQDEARFSALAAKLKPGGDNREVFKGILEYFDDLPPVEKSAYPDGYRDSIDDRLQEQIKQWGPLAGLIEESEDKSSNFSEIIVKKDKTSMEILNSIFDKAKELSKAPD</sequence>
<name>A0A7Y9XMR5_9GAMM</name>
<proteinExistence type="predicted"/>
<accession>A0A7Y9XMR5</accession>
<reference evidence="1 2" key="1">
    <citation type="submission" date="2020-07" db="EMBL/GenBank/DDBJ databases">
        <title>Genomic analyses of the natural microbiome of Caenorhabditis elegans.</title>
        <authorList>
            <person name="Samuel B."/>
        </authorList>
    </citation>
    <scope>NUCLEOTIDE SEQUENCE [LARGE SCALE GENOMIC DNA]</scope>
    <source>
        <strain evidence="1 2">BIGb0408</strain>
    </source>
</reference>
<gene>
    <name evidence="1" type="ORF">FHR27_001614</name>
</gene>
<comment type="caution">
    <text evidence="1">The sequence shown here is derived from an EMBL/GenBank/DDBJ whole genome shotgun (WGS) entry which is preliminary data.</text>
</comment>
<dbReference type="EMBL" id="JACBYV010000001">
    <property type="protein sequence ID" value="NYH73004.1"/>
    <property type="molecule type" value="Genomic_DNA"/>
</dbReference>
<dbReference type="RefSeq" id="WP_257026855.1">
    <property type="nucleotide sequence ID" value="NZ_JACBYV010000001.1"/>
</dbReference>
<dbReference type="AlphaFoldDB" id="A0A7Y9XMR5"/>
<dbReference type="Proteomes" id="UP000578688">
    <property type="component" value="Unassembled WGS sequence"/>
</dbReference>
<keyword evidence="2" id="KW-1185">Reference proteome</keyword>
<protein>
    <submittedName>
        <fullName evidence="1">Uncharacterized protein</fullName>
    </submittedName>
</protein>